<dbReference type="NCBIfam" id="NF045659">
    <property type="entry name" value="DiMArgaseDdahMtb"/>
    <property type="match status" value="1"/>
</dbReference>
<evidence type="ECO:0000313" key="3">
    <source>
        <dbReference type="EMBL" id="GGO90004.1"/>
    </source>
</evidence>
<dbReference type="RefSeq" id="WP_229662787.1">
    <property type="nucleotide sequence ID" value="NZ_BMNI01000004.1"/>
</dbReference>
<proteinExistence type="inferred from homology"/>
<evidence type="ECO:0000256" key="1">
    <source>
        <dbReference type="ARBA" id="ARBA00008532"/>
    </source>
</evidence>
<evidence type="ECO:0000313" key="4">
    <source>
        <dbReference type="Proteomes" id="UP000655410"/>
    </source>
</evidence>
<dbReference type="Gene3D" id="3.75.10.10">
    <property type="entry name" value="L-arginine/glycine Amidinotransferase, Chain A"/>
    <property type="match status" value="1"/>
</dbReference>
<gene>
    <name evidence="3" type="ORF">GCM10011584_20810</name>
</gene>
<dbReference type="InterPro" id="IPR033199">
    <property type="entry name" value="DDAH-like"/>
</dbReference>
<reference evidence="4" key="1">
    <citation type="journal article" date="2019" name="Int. J. Syst. Evol. Microbiol.">
        <title>The Global Catalogue of Microorganisms (GCM) 10K type strain sequencing project: providing services to taxonomists for standard genome sequencing and annotation.</title>
        <authorList>
            <consortium name="The Broad Institute Genomics Platform"/>
            <consortium name="The Broad Institute Genome Sequencing Center for Infectious Disease"/>
            <person name="Wu L."/>
            <person name="Ma J."/>
        </authorList>
    </citation>
    <scope>NUCLEOTIDE SEQUENCE [LARGE SCALE GENOMIC DNA]</scope>
    <source>
        <strain evidence="4">CGMCC 4.7371</strain>
    </source>
</reference>
<protein>
    <recommendedName>
        <fullName evidence="5">Amidinotransferase</fullName>
    </recommendedName>
</protein>
<keyword evidence="4" id="KW-1185">Reference proteome</keyword>
<organism evidence="3 4">
    <name type="scientific">Nocardioides phosphati</name>
    <dbReference type="NCBI Taxonomy" id="1867775"/>
    <lineage>
        <taxon>Bacteria</taxon>
        <taxon>Bacillati</taxon>
        <taxon>Actinomycetota</taxon>
        <taxon>Actinomycetes</taxon>
        <taxon>Propionibacteriales</taxon>
        <taxon>Nocardioidaceae</taxon>
        <taxon>Nocardioides</taxon>
    </lineage>
</organism>
<keyword evidence="2" id="KW-0378">Hydrolase</keyword>
<name>A0ABQ2NBA1_9ACTN</name>
<dbReference type="SUPFAM" id="SSF55909">
    <property type="entry name" value="Pentein"/>
    <property type="match status" value="1"/>
</dbReference>
<dbReference type="Proteomes" id="UP000655410">
    <property type="component" value="Unassembled WGS sequence"/>
</dbReference>
<accession>A0ABQ2NBA1</accession>
<evidence type="ECO:0008006" key="5">
    <source>
        <dbReference type="Google" id="ProtNLM"/>
    </source>
</evidence>
<comment type="similarity">
    <text evidence="1">Belongs to the DDAH family.</text>
</comment>
<dbReference type="Pfam" id="PF19420">
    <property type="entry name" value="DDAH_eukar"/>
    <property type="match status" value="1"/>
</dbReference>
<dbReference type="EMBL" id="BMNI01000004">
    <property type="protein sequence ID" value="GGO90004.1"/>
    <property type="molecule type" value="Genomic_DNA"/>
</dbReference>
<dbReference type="PANTHER" id="PTHR12737">
    <property type="entry name" value="DIMETHYLARGININE DIMETHYLAMINOHYDROLASE"/>
    <property type="match status" value="1"/>
</dbReference>
<sequence>MAEMAIPDTPVNGPLTRRARRRRYLMCPPDHFAVTYEINPWMDVSRPVDAALARAQWEHLRRTYVDLGHTVELVDPLPGLPDMVYAANGAFTLGGRALAVRFRHPERAPEAPAYAAWLAAAGLQVTEPVAVNEGEGDFLLAGDWLLAGMGFRSDPAAHAEAQELFGIPVVSLQLVDPRFYHLDTALAVLDDRTVAWWPPAFSPGSQAVVRRLFPDAIEATEADAVAFGLNAVSDGRHVVVAAAAHGLRAQLADRGFVPVPVDMSELLKGGGGAKCCTLEVRSEEVA</sequence>
<comment type="caution">
    <text evidence="3">The sequence shown here is derived from an EMBL/GenBank/DDBJ whole genome shotgun (WGS) entry which is preliminary data.</text>
</comment>
<dbReference type="PANTHER" id="PTHR12737:SF9">
    <property type="entry name" value="DIMETHYLARGININASE"/>
    <property type="match status" value="1"/>
</dbReference>
<evidence type="ECO:0000256" key="2">
    <source>
        <dbReference type="ARBA" id="ARBA00022801"/>
    </source>
</evidence>